<gene>
    <name evidence="6" type="ORF">ACFP81_00850</name>
</gene>
<evidence type="ECO:0000313" key="6">
    <source>
        <dbReference type="EMBL" id="MFC6590726.1"/>
    </source>
</evidence>
<dbReference type="InterPro" id="IPR019109">
    <property type="entry name" value="MamF_MmsF"/>
</dbReference>
<feature type="transmembrane region" description="Helical" evidence="5">
    <location>
        <begin position="32"/>
        <end position="56"/>
    </location>
</feature>
<proteinExistence type="predicted"/>
<evidence type="ECO:0000256" key="5">
    <source>
        <dbReference type="SAM" id="Phobius"/>
    </source>
</evidence>
<protein>
    <submittedName>
        <fullName evidence="6">DUF4870 domain-containing protein</fullName>
    </submittedName>
</protein>
<dbReference type="EMBL" id="JBHSWD010000001">
    <property type="protein sequence ID" value="MFC6590726.1"/>
    <property type="molecule type" value="Genomic_DNA"/>
</dbReference>
<comment type="caution">
    <text evidence="6">The sequence shown here is derived from an EMBL/GenBank/DDBJ whole genome shotgun (WGS) entry which is preliminary data.</text>
</comment>
<organism evidence="6 7">
    <name type="scientific">Deinococcus lacus</name>
    <dbReference type="NCBI Taxonomy" id="392561"/>
    <lineage>
        <taxon>Bacteria</taxon>
        <taxon>Thermotogati</taxon>
        <taxon>Deinococcota</taxon>
        <taxon>Deinococci</taxon>
        <taxon>Deinococcales</taxon>
        <taxon>Deinococcaceae</taxon>
        <taxon>Deinococcus</taxon>
    </lineage>
</organism>
<name>A0ABW1Y902_9DEIO</name>
<evidence type="ECO:0000313" key="7">
    <source>
        <dbReference type="Proteomes" id="UP001596297"/>
    </source>
</evidence>
<feature type="transmembrane region" description="Helical" evidence="5">
    <location>
        <begin position="120"/>
        <end position="146"/>
    </location>
</feature>
<dbReference type="Pfam" id="PF09685">
    <property type="entry name" value="MamF_MmsF"/>
    <property type="match status" value="1"/>
</dbReference>
<evidence type="ECO:0000256" key="2">
    <source>
        <dbReference type="ARBA" id="ARBA00022692"/>
    </source>
</evidence>
<evidence type="ECO:0000256" key="3">
    <source>
        <dbReference type="ARBA" id="ARBA00022989"/>
    </source>
</evidence>
<feature type="transmembrane region" description="Helical" evidence="5">
    <location>
        <begin position="77"/>
        <end position="100"/>
    </location>
</feature>
<keyword evidence="7" id="KW-1185">Reference proteome</keyword>
<dbReference type="RefSeq" id="WP_380081743.1">
    <property type="nucleotide sequence ID" value="NZ_JBHSWD010000001.1"/>
</dbReference>
<keyword evidence="3 5" id="KW-1133">Transmembrane helix</keyword>
<dbReference type="Proteomes" id="UP001596297">
    <property type="component" value="Unassembled WGS sequence"/>
</dbReference>
<evidence type="ECO:0000256" key="1">
    <source>
        <dbReference type="ARBA" id="ARBA00004141"/>
    </source>
</evidence>
<reference evidence="7" key="1">
    <citation type="journal article" date="2019" name="Int. J. Syst. Evol. Microbiol.">
        <title>The Global Catalogue of Microorganisms (GCM) 10K type strain sequencing project: providing services to taxonomists for standard genome sequencing and annotation.</title>
        <authorList>
            <consortium name="The Broad Institute Genomics Platform"/>
            <consortium name="The Broad Institute Genome Sequencing Center for Infectious Disease"/>
            <person name="Wu L."/>
            <person name="Ma J."/>
        </authorList>
    </citation>
    <scope>NUCLEOTIDE SEQUENCE [LARGE SCALE GENOMIC DNA]</scope>
    <source>
        <strain evidence="7">CGMCC 1.15772</strain>
    </source>
</reference>
<evidence type="ECO:0000256" key="4">
    <source>
        <dbReference type="ARBA" id="ARBA00023136"/>
    </source>
</evidence>
<accession>A0ABW1Y902</accession>
<keyword evidence="4 5" id="KW-0472">Membrane</keyword>
<keyword evidence="2 5" id="KW-0812">Transmembrane</keyword>
<sequence length="164" mass="17280">MTRPPPPLPGTYLPAIPEQDRAAALLLHLSPLLIVLLGILPGAGNILGPLAAWLLLRQQSPVLDQQGKEVLNFQLSLLIYTAALTLLAGLLLSAGVLGGLTGAALGADWLAQFSVLGSLGGLALLLLPALFLLYLVPLVALILAVFQVAQGRAYRYPLTLRLLR</sequence>
<comment type="subcellular location">
    <subcellularLocation>
        <location evidence="1">Membrane</location>
        <topology evidence="1">Multi-pass membrane protein</topology>
    </subcellularLocation>
</comment>